<feature type="chain" id="PRO_5043903285" description="Lipoprotein" evidence="1">
    <location>
        <begin position="22"/>
        <end position="231"/>
    </location>
</feature>
<name>A0AAW9JTI2_9ENTE</name>
<dbReference type="AlphaFoldDB" id="A0AAW9JTI2"/>
<keyword evidence="1" id="KW-0732">Signal</keyword>
<dbReference type="PROSITE" id="PS51257">
    <property type="entry name" value="PROKAR_LIPOPROTEIN"/>
    <property type="match status" value="1"/>
</dbReference>
<dbReference type="RefSeq" id="WP_016251379.1">
    <property type="nucleotide sequence ID" value="NZ_JAKYKM010000154.1"/>
</dbReference>
<dbReference type="Proteomes" id="UP001290582">
    <property type="component" value="Unassembled WGS sequence"/>
</dbReference>
<sequence length="231" mass="25362">MKKFKLSIILIISISLFTACSKPNPSAKATKVDMGGVYSYIFGTYENADSIIATTEDGDQSKAELVNGEFMVSVRPVENAQSVELEVTKDGSKTTTSVDLPGLQPLKEYNSFKNGFNMRVSEYNEDAKTTFPQEPEGGISIVSQENGVESSVNIAGENLIGLQFRSKGDANKELATCIVATAYTLDAFDDKISDAFNNMLSSKKSTKLTVNGITYKFDYNDETYYAEIYKE</sequence>
<comment type="caution">
    <text evidence="2">The sequence shown here is derived from an EMBL/GenBank/DDBJ whole genome shotgun (WGS) entry which is preliminary data.</text>
</comment>
<evidence type="ECO:0000256" key="1">
    <source>
        <dbReference type="SAM" id="SignalP"/>
    </source>
</evidence>
<protein>
    <recommendedName>
        <fullName evidence="4">Lipoprotein</fullName>
    </recommendedName>
</protein>
<evidence type="ECO:0008006" key="4">
    <source>
        <dbReference type="Google" id="ProtNLM"/>
    </source>
</evidence>
<gene>
    <name evidence="2" type="ORF">U1294_06280</name>
</gene>
<proteinExistence type="predicted"/>
<evidence type="ECO:0000313" key="3">
    <source>
        <dbReference type="Proteomes" id="UP001290582"/>
    </source>
</evidence>
<dbReference type="GeneID" id="60870832"/>
<accession>A0AAW9JTI2</accession>
<feature type="signal peptide" evidence="1">
    <location>
        <begin position="1"/>
        <end position="21"/>
    </location>
</feature>
<reference evidence="2" key="1">
    <citation type="submission" date="2023-12" db="EMBL/GenBank/DDBJ databases">
        <title>Molecular genomic analyses of Enterococcus cecorum from sepsis oubreaks in broilers.</title>
        <authorList>
            <person name="Rhoads D."/>
            <person name="Alrubaye A."/>
        </authorList>
    </citation>
    <scope>NUCLEOTIDE SEQUENCE</scope>
    <source>
        <strain evidence="2">1755</strain>
    </source>
</reference>
<evidence type="ECO:0000313" key="2">
    <source>
        <dbReference type="EMBL" id="MDZ5597830.1"/>
    </source>
</evidence>
<organism evidence="2 3">
    <name type="scientific">Enterococcus cecorum</name>
    <dbReference type="NCBI Taxonomy" id="44008"/>
    <lineage>
        <taxon>Bacteria</taxon>
        <taxon>Bacillati</taxon>
        <taxon>Bacillota</taxon>
        <taxon>Bacilli</taxon>
        <taxon>Lactobacillales</taxon>
        <taxon>Enterococcaceae</taxon>
        <taxon>Enterococcus</taxon>
    </lineage>
</organism>
<dbReference type="EMBL" id="JAXOGL010000008">
    <property type="protein sequence ID" value="MDZ5597830.1"/>
    <property type="molecule type" value="Genomic_DNA"/>
</dbReference>